<dbReference type="EMBL" id="FOLD01000019">
    <property type="protein sequence ID" value="SFD20617.1"/>
    <property type="molecule type" value="Genomic_DNA"/>
</dbReference>
<dbReference type="InterPro" id="IPR053145">
    <property type="entry name" value="AB_hydrolase_Est10"/>
</dbReference>
<evidence type="ECO:0000313" key="3">
    <source>
        <dbReference type="EMBL" id="SFD20617.1"/>
    </source>
</evidence>
<evidence type="ECO:0000259" key="2">
    <source>
        <dbReference type="Pfam" id="PF12146"/>
    </source>
</evidence>
<dbReference type="GO" id="GO:0052689">
    <property type="term" value="F:carboxylic ester hydrolase activity"/>
    <property type="evidence" value="ECO:0007669"/>
    <property type="project" value="TreeGrafter"/>
</dbReference>
<feature type="chain" id="PRO_5011549239" description="Serine aminopeptidase S33 domain-containing protein" evidence="1">
    <location>
        <begin position="22"/>
        <end position="316"/>
    </location>
</feature>
<name>A0A1I1QF37_9BURK</name>
<dbReference type="STRING" id="1164594.SAMN05216204_1195"/>
<feature type="signal peptide" evidence="1">
    <location>
        <begin position="1"/>
        <end position="21"/>
    </location>
</feature>
<dbReference type="Gene3D" id="3.40.50.1820">
    <property type="entry name" value="alpha/beta hydrolase"/>
    <property type="match status" value="1"/>
</dbReference>
<gene>
    <name evidence="3" type="ORF">SAMN05216204_1195</name>
</gene>
<organism evidence="3 4">
    <name type="scientific">Massilia yuzhufengensis</name>
    <dbReference type="NCBI Taxonomy" id="1164594"/>
    <lineage>
        <taxon>Bacteria</taxon>
        <taxon>Pseudomonadati</taxon>
        <taxon>Pseudomonadota</taxon>
        <taxon>Betaproteobacteria</taxon>
        <taxon>Burkholderiales</taxon>
        <taxon>Oxalobacteraceae</taxon>
        <taxon>Telluria group</taxon>
        <taxon>Massilia</taxon>
    </lineage>
</organism>
<dbReference type="Proteomes" id="UP000198639">
    <property type="component" value="Unassembled WGS sequence"/>
</dbReference>
<dbReference type="RefSeq" id="WP_091875484.1">
    <property type="nucleotide sequence ID" value="NZ_FOLD01000019.1"/>
</dbReference>
<sequence length="316" mass="32975">MPRTPATVFLCAFFLAASVVAAPRESAIALENSGVIAGTLALPEGAAPTPVVLLIAGSGPTDRNGNNPAMQNNSLQGLAHALAASGIASLRYDKRGIAASREAGGREADLTLDRYADDAAAWVRLLRKDARFGKIVIVGHSEGSLIGMLGAQRGGADAFVSLAGPGERLSVVLRRQLAGKLPPDLMKDSERILSALEQGQLAGDVPPMLAALYRPSVQPYLVSCFKYDPAQELGKLRIPVAVIQGSTDLQVGVDDARKLHQARPGAPLVIVKGMNHVLKMVEGDLAAQLPSYSNPSLPVAEALVTELAGFVKGVVQ</sequence>
<dbReference type="SUPFAM" id="SSF53474">
    <property type="entry name" value="alpha/beta-Hydrolases"/>
    <property type="match status" value="1"/>
</dbReference>
<evidence type="ECO:0000313" key="4">
    <source>
        <dbReference type="Proteomes" id="UP000198639"/>
    </source>
</evidence>
<dbReference type="PANTHER" id="PTHR43265:SF1">
    <property type="entry name" value="ESTERASE ESTD"/>
    <property type="match status" value="1"/>
</dbReference>
<evidence type="ECO:0000256" key="1">
    <source>
        <dbReference type="SAM" id="SignalP"/>
    </source>
</evidence>
<dbReference type="InterPro" id="IPR022742">
    <property type="entry name" value="Hydrolase_4"/>
</dbReference>
<keyword evidence="4" id="KW-1185">Reference proteome</keyword>
<dbReference type="Pfam" id="PF12146">
    <property type="entry name" value="Hydrolase_4"/>
    <property type="match status" value="1"/>
</dbReference>
<reference evidence="4" key="1">
    <citation type="submission" date="2016-10" db="EMBL/GenBank/DDBJ databases">
        <authorList>
            <person name="Varghese N."/>
            <person name="Submissions S."/>
        </authorList>
    </citation>
    <scope>NUCLEOTIDE SEQUENCE [LARGE SCALE GENOMIC DNA]</scope>
    <source>
        <strain evidence="4">CGMCC 1.12041</strain>
    </source>
</reference>
<keyword evidence="1" id="KW-0732">Signal</keyword>
<dbReference type="PANTHER" id="PTHR43265">
    <property type="entry name" value="ESTERASE ESTD"/>
    <property type="match status" value="1"/>
</dbReference>
<feature type="domain" description="Serine aminopeptidase S33" evidence="2">
    <location>
        <begin position="75"/>
        <end position="157"/>
    </location>
</feature>
<dbReference type="AlphaFoldDB" id="A0A1I1QF37"/>
<accession>A0A1I1QF37</accession>
<dbReference type="OrthoDB" id="9809549at2"/>
<protein>
    <recommendedName>
        <fullName evidence="2">Serine aminopeptidase S33 domain-containing protein</fullName>
    </recommendedName>
</protein>
<proteinExistence type="predicted"/>
<dbReference type="InterPro" id="IPR029058">
    <property type="entry name" value="AB_hydrolase_fold"/>
</dbReference>